<feature type="compositionally biased region" description="Polar residues" evidence="8">
    <location>
        <begin position="471"/>
        <end position="480"/>
    </location>
</feature>
<evidence type="ECO:0000256" key="4">
    <source>
        <dbReference type="ARBA" id="ARBA00023027"/>
    </source>
</evidence>
<dbReference type="InterPro" id="IPR016161">
    <property type="entry name" value="Ald_DH/histidinol_DH"/>
</dbReference>
<protein>
    <recommendedName>
        <fullName evidence="2">L-glutamate gamma-semialdehyde dehydrogenase</fullName>
        <ecNumber evidence="2">1.2.1.88</ecNumber>
    </recommendedName>
</protein>
<dbReference type="PANTHER" id="PTHR42862">
    <property type="entry name" value="DELTA-1-PYRROLINE-5-CARBOXYLATE DEHYDROGENASE 1, ISOFORM A-RELATED"/>
    <property type="match status" value="1"/>
</dbReference>
<feature type="domain" description="Aldehyde dehydrogenase" evidence="9">
    <location>
        <begin position="5"/>
        <end position="454"/>
    </location>
</feature>
<dbReference type="PANTHER" id="PTHR42862:SF1">
    <property type="entry name" value="DELTA-1-PYRROLINE-5-CARBOXYLATE DEHYDROGENASE 2, ISOFORM A-RELATED"/>
    <property type="match status" value="1"/>
</dbReference>
<dbReference type="InterPro" id="IPR016163">
    <property type="entry name" value="Ald_DH_C"/>
</dbReference>
<dbReference type="EC" id="1.2.1.88" evidence="2"/>
<evidence type="ECO:0000259" key="9">
    <source>
        <dbReference type="Pfam" id="PF00171"/>
    </source>
</evidence>
<dbReference type="PROSITE" id="PS00070">
    <property type="entry name" value="ALDEHYDE_DEHYDR_CYS"/>
    <property type="match status" value="1"/>
</dbReference>
<evidence type="ECO:0000256" key="8">
    <source>
        <dbReference type="SAM" id="MobiDB-lite"/>
    </source>
</evidence>
<sequence>MPKMFQSMSPLDDTIVFAGPESTPANIKQAITTARQSEILWHSTPLSQRIQIARNYAKHLSDHREEICGLISREVGKLPWDADAEVNAAIGKIDLTVNALAERRSKTVNESGSLARVVRYHPLGVALVLGPFNFPLHLPGGQIVPALLAGNTIVFKPSDQATAVGKWMIDAWREAGLPDGVMQMIQGGVEVAVAAIDSPEINAVFLTGSRAAGRAIHRQLAGRPNVLLALELGGNNPVVVSDSIPSETVAELVTFSAFISSGQRCSCARRSVFIESSQSEAHIEAVVQRTQSLVVGLPGDETSPDVGPLISALAARQLRKTYDALLAHGCTAVVPWKVNSRRENLVHPMIVDATHCSETQLTAIGELEWFGPLLVIQRVADFNAAVTTAANTPYGLAATLLGGTSSMFENFVDGVGAGVVNWNRPTTGAAGSLPFGGLGDSGNHRAAGYHAIDSAATPSHRYNPRPIPNPLQRSIPGTSPSSVKKFGTRLPACQQCPFQPAHTLSSFYFTIVNLTFSIVPSP</sequence>
<dbReference type="EMBL" id="ANOG01000405">
    <property type="protein sequence ID" value="EMI20233.1"/>
    <property type="molecule type" value="Genomic_DNA"/>
</dbReference>
<comment type="pathway">
    <text evidence="1">Amino-acid degradation; L-proline degradation into L-glutamate; L-glutamate from L-proline: step 2/2.</text>
</comment>
<feature type="non-terminal residue" evidence="10">
    <location>
        <position position="522"/>
    </location>
</feature>
<comment type="caution">
    <text evidence="10">The sequence shown here is derived from an EMBL/GenBank/DDBJ whole genome shotgun (WGS) entry which is preliminary data.</text>
</comment>
<keyword evidence="11" id="KW-1185">Reference proteome</keyword>
<evidence type="ECO:0000256" key="1">
    <source>
        <dbReference type="ARBA" id="ARBA00004786"/>
    </source>
</evidence>
<dbReference type="Proteomes" id="UP000011991">
    <property type="component" value="Unassembled WGS sequence"/>
</dbReference>
<comment type="catalytic activity">
    <reaction evidence="5">
        <text>L-glutamate 5-semialdehyde + NAD(+) + H2O = L-glutamate + NADH + 2 H(+)</text>
        <dbReference type="Rhea" id="RHEA:30235"/>
        <dbReference type="ChEBI" id="CHEBI:15377"/>
        <dbReference type="ChEBI" id="CHEBI:15378"/>
        <dbReference type="ChEBI" id="CHEBI:29985"/>
        <dbReference type="ChEBI" id="CHEBI:57540"/>
        <dbReference type="ChEBI" id="CHEBI:57945"/>
        <dbReference type="ChEBI" id="CHEBI:58066"/>
        <dbReference type="EC" id="1.2.1.88"/>
    </reaction>
</comment>
<dbReference type="InterPro" id="IPR016162">
    <property type="entry name" value="Ald_DH_N"/>
</dbReference>
<dbReference type="AlphaFoldDB" id="M5RLM8"/>
<dbReference type="GO" id="GO:0009898">
    <property type="term" value="C:cytoplasmic side of plasma membrane"/>
    <property type="evidence" value="ECO:0007669"/>
    <property type="project" value="TreeGrafter"/>
</dbReference>
<keyword evidence="3 7" id="KW-0560">Oxidoreductase</keyword>
<dbReference type="SUPFAM" id="SSF53720">
    <property type="entry name" value="ALDH-like"/>
    <property type="match status" value="1"/>
</dbReference>
<evidence type="ECO:0000256" key="2">
    <source>
        <dbReference type="ARBA" id="ARBA00012884"/>
    </source>
</evidence>
<evidence type="ECO:0000313" key="10">
    <source>
        <dbReference type="EMBL" id="EMI20233.1"/>
    </source>
</evidence>
<gene>
    <name evidence="10" type="ORF">RMSM_02852</name>
</gene>
<feature type="region of interest" description="Disordered" evidence="8">
    <location>
        <begin position="456"/>
        <end position="480"/>
    </location>
</feature>
<dbReference type="Gene3D" id="3.40.605.10">
    <property type="entry name" value="Aldehyde Dehydrogenase, Chain A, domain 1"/>
    <property type="match status" value="1"/>
</dbReference>
<dbReference type="InterPro" id="IPR015590">
    <property type="entry name" value="Aldehyde_DH_dom"/>
</dbReference>
<keyword evidence="4" id="KW-0520">NAD</keyword>
<proteinExistence type="inferred from homology"/>
<dbReference type="Pfam" id="PF00171">
    <property type="entry name" value="Aldedh"/>
    <property type="match status" value="1"/>
</dbReference>
<evidence type="ECO:0000256" key="6">
    <source>
        <dbReference type="PROSITE-ProRule" id="PRU10007"/>
    </source>
</evidence>
<dbReference type="Gene3D" id="3.40.309.10">
    <property type="entry name" value="Aldehyde Dehydrogenase, Chain A, domain 2"/>
    <property type="match status" value="1"/>
</dbReference>
<dbReference type="RefSeq" id="WP_008696601.1">
    <property type="nucleotide sequence ID" value="NZ_ANOG01000405.1"/>
</dbReference>
<dbReference type="InterPro" id="IPR050485">
    <property type="entry name" value="Proline_metab_enzyme"/>
</dbReference>
<name>M5RLM8_9BACT</name>
<dbReference type="PROSITE" id="PS00687">
    <property type="entry name" value="ALDEHYDE_DEHYDR_GLU"/>
    <property type="match status" value="1"/>
</dbReference>
<evidence type="ECO:0000313" key="11">
    <source>
        <dbReference type="Proteomes" id="UP000011991"/>
    </source>
</evidence>
<evidence type="ECO:0000256" key="3">
    <source>
        <dbReference type="ARBA" id="ARBA00023002"/>
    </source>
</evidence>
<dbReference type="OrthoDB" id="4503395at2"/>
<comment type="similarity">
    <text evidence="7">Belongs to the aldehyde dehydrogenase family.</text>
</comment>
<feature type="active site" evidence="6">
    <location>
        <position position="231"/>
    </location>
</feature>
<reference evidence="10 11" key="1">
    <citation type="journal article" date="2013" name="Mar. Genomics">
        <title>Expression of sulfatases in Rhodopirellula baltica and the diversity of sulfatases in the genus Rhodopirellula.</title>
        <authorList>
            <person name="Wegner C.E."/>
            <person name="Richter-Heitmann T."/>
            <person name="Klindworth A."/>
            <person name="Klockow C."/>
            <person name="Richter M."/>
            <person name="Achstetter T."/>
            <person name="Glockner F.O."/>
            <person name="Harder J."/>
        </authorList>
    </citation>
    <scope>NUCLEOTIDE SEQUENCE [LARGE SCALE GENOMIC DNA]</scope>
    <source>
        <strain evidence="10 11">SM1</strain>
    </source>
</reference>
<dbReference type="InterPro" id="IPR016160">
    <property type="entry name" value="Ald_DH_CS_CYS"/>
</dbReference>
<evidence type="ECO:0000256" key="5">
    <source>
        <dbReference type="ARBA" id="ARBA00048142"/>
    </source>
</evidence>
<dbReference type="GO" id="GO:0010133">
    <property type="term" value="P:L-proline catabolic process to L-glutamate"/>
    <property type="evidence" value="ECO:0007669"/>
    <property type="project" value="TreeGrafter"/>
</dbReference>
<organism evidence="10 11">
    <name type="scientific">Rhodopirellula maiorica SM1</name>
    <dbReference type="NCBI Taxonomy" id="1265738"/>
    <lineage>
        <taxon>Bacteria</taxon>
        <taxon>Pseudomonadati</taxon>
        <taxon>Planctomycetota</taxon>
        <taxon>Planctomycetia</taxon>
        <taxon>Pirellulales</taxon>
        <taxon>Pirellulaceae</taxon>
        <taxon>Novipirellula</taxon>
    </lineage>
</organism>
<dbReference type="InterPro" id="IPR029510">
    <property type="entry name" value="Ald_DH_CS_GLU"/>
</dbReference>
<evidence type="ECO:0000256" key="7">
    <source>
        <dbReference type="RuleBase" id="RU003345"/>
    </source>
</evidence>
<accession>M5RLM8</accession>
<dbReference type="GO" id="GO:0003842">
    <property type="term" value="F:L-glutamate gamma-semialdehyde dehydrogenase activity"/>
    <property type="evidence" value="ECO:0007669"/>
    <property type="project" value="UniProtKB-EC"/>
</dbReference>